<reference evidence="1" key="1">
    <citation type="journal article" date="2020" name="mSystems">
        <title>Genome- and Community-Level Interaction Insights into Carbon Utilization and Element Cycling Functions of Hydrothermarchaeota in Hydrothermal Sediment.</title>
        <authorList>
            <person name="Zhou Z."/>
            <person name="Liu Y."/>
            <person name="Xu W."/>
            <person name="Pan J."/>
            <person name="Luo Z.H."/>
            <person name="Li M."/>
        </authorList>
    </citation>
    <scope>NUCLEOTIDE SEQUENCE [LARGE SCALE GENOMIC DNA]</scope>
    <source>
        <strain evidence="1">SpSt-132</strain>
    </source>
</reference>
<protein>
    <submittedName>
        <fullName evidence="1">DNA-binding protein</fullName>
    </submittedName>
</protein>
<dbReference type="GO" id="GO:0003677">
    <property type="term" value="F:DNA binding"/>
    <property type="evidence" value="ECO:0007669"/>
    <property type="project" value="UniProtKB-KW"/>
</dbReference>
<dbReference type="Gene3D" id="1.20.120.330">
    <property type="entry name" value="Nucleotidyltransferases domain 2"/>
    <property type="match status" value="1"/>
</dbReference>
<name>A0A7C2VBL2_9AQUI</name>
<dbReference type="AlphaFoldDB" id="A0A7C2VBL2"/>
<sequence>MSFNWKDYVDLAEELLKREDEASHRSAVSRAYYGVFCIARNRLSMTYDKSRSVHWQVIKRLWKSNNPKHKKLAKILSDLKRARERADYEEDSFKWEDAKIMVLLSKEALSLLKE</sequence>
<keyword evidence="1" id="KW-0238">DNA-binding</keyword>
<proteinExistence type="predicted"/>
<accession>A0A7C2VBL2</accession>
<gene>
    <name evidence="1" type="ORF">ENO47_07130</name>
</gene>
<organism evidence="1">
    <name type="scientific">Hydrogenobacter sp</name>
    <dbReference type="NCBI Taxonomy" id="2152829"/>
    <lineage>
        <taxon>Bacteria</taxon>
        <taxon>Pseudomonadati</taxon>
        <taxon>Aquificota</taxon>
        <taxon>Aquificia</taxon>
        <taxon>Aquificales</taxon>
        <taxon>Aquificaceae</taxon>
        <taxon>Hydrogenobacter</taxon>
    </lineage>
</organism>
<evidence type="ECO:0000313" key="1">
    <source>
        <dbReference type="EMBL" id="HEW46417.1"/>
    </source>
</evidence>
<dbReference type="EMBL" id="DSFP01000064">
    <property type="protein sequence ID" value="HEW46417.1"/>
    <property type="molecule type" value="Genomic_DNA"/>
</dbReference>
<comment type="caution">
    <text evidence="1">The sequence shown here is derived from an EMBL/GenBank/DDBJ whole genome shotgun (WGS) entry which is preliminary data.</text>
</comment>